<dbReference type="InterPro" id="IPR012291">
    <property type="entry name" value="CBM2_carb-bd_dom_sf"/>
</dbReference>
<feature type="domain" description="CBM2" evidence="6">
    <location>
        <begin position="565"/>
        <end position="672"/>
    </location>
</feature>
<sequence>MRRSRPAALLVFALAGFGMVGGPPATAAPAGVDVVVNARAGLETVSPTALGVNHAVWDTELGTPAVADLLKNAGVRAMRYPGGSYSDIYHWRDNTAPGGYVAPNTDFDHFMAGVRRAGGQPVVTANYGTGTPQEAADWVRYANVEKGYGVRYWEIGNENYGNGHYGSAWEADDHPDKSPAQYATLVRDYAQAMKAVDPSIKIGAVLTTPGEWPDGITAEGDAGPWNQVVLSIAGPVVDFAIVHWYPAGASGPEVLPKTDRVADQVQLLRRQMRQYANKDLGIAMTELNTSYGRNTQPGALFAADSYATLMANGVFNIDWWNVHNGIAETSTIAGQPDYNDFGLLSSGGCTTDGSVCEPAVNTPFAPYHALSMLSTFAGPGDQLVPAEVTDPLVKVHAARRTDGGLSVLLANEDPDNTKAVTLGYTGYTPSTTAQVLTYGNGNTAITTGSGSARSVTLAPYSLTTLVLRPTAQTTLPPTPARPLATDVTDRAATITWPTPPPGSGSLKYELHRQVGTTTQQWGETTGQSFRVTNLQPATQYTVNLVARDTAGRLSWASPPLTFQTATPATSTCTVGFAKTTDWGNGYVASVDITNDTDHPVGPWELTFTWPRAWQRLDSGWNATWSQVGDTVHVVGETALAAGATWNVGFVGAYSGPDVTPVAFRLNGTLCAT</sequence>
<dbReference type="SUPFAM" id="SSF51445">
    <property type="entry name" value="(Trans)glycosidases"/>
    <property type="match status" value="1"/>
</dbReference>
<dbReference type="OrthoDB" id="9758333at2"/>
<dbReference type="SMART" id="SM00637">
    <property type="entry name" value="CBD_II"/>
    <property type="match status" value="1"/>
</dbReference>
<dbReference type="RefSeq" id="WP_133902002.1">
    <property type="nucleotide sequence ID" value="NZ_SOCP01000003.1"/>
</dbReference>
<keyword evidence="3" id="KW-0624">Polysaccharide degradation</keyword>
<dbReference type="Gene3D" id="3.20.20.80">
    <property type="entry name" value="Glycosidases"/>
    <property type="match status" value="1"/>
</dbReference>
<keyword evidence="1" id="KW-0119">Carbohydrate metabolism</keyword>
<accession>A0A4R7VYN4</accession>
<feature type="signal peptide" evidence="4">
    <location>
        <begin position="1"/>
        <end position="27"/>
    </location>
</feature>
<reference evidence="7 8" key="1">
    <citation type="submission" date="2019-03" db="EMBL/GenBank/DDBJ databases">
        <title>Genomic Encyclopedia of Archaeal and Bacterial Type Strains, Phase II (KMG-II): from individual species to whole genera.</title>
        <authorList>
            <person name="Goeker M."/>
        </authorList>
    </citation>
    <scope>NUCLEOTIDE SEQUENCE [LARGE SCALE GENOMIC DNA]</scope>
    <source>
        <strain evidence="7 8">DSM 45499</strain>
    </source>
</reference>
<comment type="caution">
    <text evidence="7">The sequence shown here is derived from an EMBL/GenBank/DDBJ whole genome shotgun (WGS) entry which is preliminary data.</text>
</comment>
<dbReference type="InterPro" id="IPR003961">
    <property type="entry name" value="FN3_dom"/>
</dbReference>
<gene>
    <name evidence="7" type="ORF">CLV71_103106</name>
</gene>
<dbReference type="Gene3D" id="2.60.40.1180">
    <property type="entry name" value="Golgi alpha-mannosidase II"/>
    <property type="match status" value="1"/>
</dbReference>
<dbReference type="Proteomes" id="UP000294927">
    <property type="component" value="Unassembled WGS sequence"/>
</dbReference>
<dbReference type="SUPFAM" id="SSF49384">
    <property type="entry name" value="Carbohydrate-binding domain"/>
    <property type="match status" value="1"/>
</dbReference>
<keyword evidence="8" id="KW-1185">Reference proteome</keyword>
<dbReference type="InterPro" id="IPR008965">
    <property type="entry name" value="CBM2/CBM3_carb-bd_dom_sf"/>
</dbReference>
<evidence type="ECO:0000256" key="4">
    <source>
        <dbReference type="SAM" id="SignalP"/>
    </source>
</evidence>
<dbReference type="CDD" id="cd00063">
    <property type="entry name" value="FN3"/>
    <property type="match status" value="1"/>
</dbReference>
<dbReference type="PROSITE" id="PS51173">
    <property type="entry name" value="CBM2"/>
    <property type="match status" value="1"/>
</dbReference>
<keyword evidence="2" id="KW-0378">Hydrolase</keyword>
<dbReference type="PANTHER" id="PTHR43576">
    <property type="entry name" value="ALPHA-L-ARABINOFURANOSIDASE C-RELATED"/>
    <property type="match status" value="1"/>
</dbReference>
<dbReference type="InterPro" id="IPR017853">
    <property type="entry name" value="GH"/>
</dbReference>
<dbReference type="InterPro" id="IPR013780">
    <property type="entry name" value="Glyco_hydro_b"/>
</dbReference>
<dbReference type="SUPFAM" id="SSF49265">
    <property type="entry name" value="Fibronectin type III"/>
    <property type="match status" value="1"/>
</dbReference>
<dbReference type="Gene3D" id="2.60.40.10">
    <property type="entry name" value="Immunoglobulins"/>
    <property type="match status" value="1"/>
</dbReference>
<dbReference type="EMBL" id="SOCP01000003">
    <property type="protein sequence ID" value="TDV54865.1"/>
    <property type="molecule type" value="Genomic_DNA"/>
</dbReference>
<name>A0A4R7VYN4_9PSEU</name>
<dbReference type="GO" id="GO:0000272">
    <property type="term" value="P:polysaccharide catabolic process"/>
    <property type="evidence" value="ECO:0007669"/>
    <property type="project" value="UniProtKB-KW"/>
</dbReference>
<keyword evidence="4" id="KW-0732">Signal</keyword>
<evidence type="ECO:0000313" key="8">
    <source>
        <dbReference type="Proteomes" id="UP000294927"/>
    </source>
</evidence>
<proteinExistence type="predicted"/>
<dbReference type="GO" id="GO:0004553">
    <property type="term" value="F:hydrolase activity, hydrolyzing O-glycosyl compounds"/>
    <property type="evidence" value="ECO:0007669"/>
    <property type="project" value="InterPro"/>
</dbReference>
<evidence type="ECO:0000259" key="6">
    <source>
        <dbReference type="PROSITE" id="PS51173"/>
    </source>
</evidence>
<dbReference type="Pfam" id="PF00041">
    <property type="entry name" value="fn3"/>
    <property type="match status" value="1"/>
</dbReference>
<dbReference type="InterPro" id="IPR013783">
    <property type="entry name" value="Ig-like_fold"/>
</dbReference>
<feature type="domain" description="Fibronectin type-III" evidence="5">
    <location>
        <begin position="476"/>
        <end position="567"/>
    </location>
</feature>
<evidence type="ECO:0000256" key="1">
    <source>
        <dbReference type="ARBA" id="ARBA00023277"/>
    </source>
</evidence>
<dbReference type="Pfam" id="PF00553">
    <property type="entry name" value="CBM_2"/>
    <property type="match status" value="1"/>
</dbReference>
<dbReference type="Gene3D" id="2.60.40.290">
    <property type="match status" value="1"/>
</dbReference>
<dbReference type="AlphaFoldDB" id="A0A4R7VYN4"/>
<organism evidence="7 8">
    <name type="scientific">Actinophytocola oryzae</name>
    <dbReference type="NCBI Taxonomy" id="502181"/>
    <lineage>
        <taxon>Bacteria</taxon>
        <taxon>Bacillati</taxon>
        <taxon>Actinomycetota</taxon>
        <taxon>Actinomycetes</taxon>
        <taxon>Pseudonocardiales</taxon>
        <taxon>Pseudonocardiaceae</taxon>
    </lineage>
</organism>
<dbReference type="PROSITE" id="PS50853">
    <property type="entry name" value="FN3"/>
    <property type="match status" value="1"/>
</dbReference>
<dbReference type="GO" id="GO:0030247">
    <property type="term" value="F:polysaccharide binding"/>
    <property type="evidence" value="ECO:0007669"/>
    <property type="project" value="UniProtKB-UniRule"/>
</dbReference>
<evidence type="ECO:0000313" key="7">
    <source>
        <dbReference type="EMBL" id="TDV54865.1"/>
    </source>
</evidence>
<keyword evidence="2" id="KW-0326">Glycosidase</keyword>
<dbReference type="InterPro" id="IPR036116">
    <property type="entry name" value="FN3_sf"/>
</dbReference>
<protein>
    <submittedName>
        <fullName evidence="7">Alpha-L-arabinofuranosidase</fullName>
    </submittedName>
</protein>
<dbReference type="SMART" id="SM00060">
    <property type="entry name" value="FN3"/>
    <property type="match status" value="1"/>
</dbReference>
<evidence type="ECO:0000259" key="5">
    <source>
        <dbReference type="PROSITE" id="PS50853"/>
    </source>
</evidence>
<feature type="chain" id="PRO_5020837439" evidence="4">
    <location>
        <begin position="28"/>
        <end position="672"/>
    </location>
</feature>
<dbReference type="InterPro" id="IPR001919">
    <property type="entry name" value="CBD2"/>
</dbReference>
<evidence type="ECO:0000256" key="2">
    <source>
        <dbReference type="ARBA" id="ARBA00023295"/>
    </source>
</evidence>
<dbReference type="PANTHER" id="PTHR43576:SF2">
    <property type="entry name" value="INTRACELLULAR EXO-ALPHA-L-ARABINOFURANOSIDASE 2"/>
    <property type="match status" value="1"/>
</dbReference>
<evidence type="ECO:0000256" key="3">
    <source>
        <dbReference type="ARBA" id="ARBA00023326"/>
    </source>
</evidence>